<comment type="caution">
    <text evidence="1">The sequence shown here is derived from an EMBL/GenBank/DDBJ whole genome shotgun (WGS) entry which is preliminary data.</text>
</comment>
<accession>A0A4Q9L502</accession>
<dbReference type="VEuPathDB" id="MicrosporidiaDB:CWI36_0275p0030"/>
<evidence type="ECO:0000313" key="1">
    <source>
        <dbReference type="EMBL" id="TBU02639.1"/>
    </source>
</evidence>
<dbReference type="AlphaFoldDB" id="A0A4Q9L502"/>
<dbReference type="VEuPathDB" id="MicrosporidiaDB:CWI39_1115p0010"/>
<dbReference type="Proteomes" id="UP000293045">
    <property type="component" value="Unassembled WGS sequence"/>
</dbReference>
<gene>
    <name evidence="1" type="ORF">CWI39_1115p0010</name>
</gene>
<dbReference type="EMBL" id="PIXR01001115">
    <property type="protein sequence ID" value="TBU02639.1"/>
    <property type="molecule type" value="Genomic_DNA"/>
</dbReference>
<protein>
    <submittedName>
        <fullName evidence="1">Uncharacterized protein</fullName>
    </submittedName>
</protein>
<sequence length="801" mass="95876">MIIDENYSRNFNTTKYGLKCSYMLPNSIYFLKKIFFLIMRINRSMLPFFSINSSINCLKVQFLEIDEIGDDCFHPCRDNYYFLSTNTCSLEKNGKLDSCQTLSPKNYIKNFKIRYPSDTFFSSVFFDERILENQAEVKIYMNKHDFSTFMYLIEILKTEGNIFRQIKPQMVFEILKHLNIFRVKRDEKYELFIKTMVYYSIITDATFARVAFSMILNFKDYNNFHVCDLIAFFLKYYFVSKTLIYELFTEYDPMEYTNALYLHKKYKTYGEICFVMFRTCNLHKYLKKAASRCIWRNLIRVFFVDKVHVGFSDKRNMSEVDEMVAVLPPHFKKITVAITKETLTILYKLHKCGFLNSKKNVKVIFVDSISYEDFMKVISYFRNIEKLTLEFLKVYPDAILYPNEEFKIAESIKFIKLRVYRLFLEEIRMESVIQLFTRPNTIFIDLYQDIESLDSKTNLENFLTRNLKNFCIGFNIALQKESYNASYFAKIFDFNLIKRLKMDFISVKLNYLDSYEFLKSFIFLKDLVFKNIKLTNKLFQTILCSPRLISVWFDMFKVSEETNMDEIHTYNESIIYIGFKDLIGSPNENLFYFLNRNISLKFIYFRLHDHQTLKNSEALLNKRINDLHPRNSRKLPQLKSISYENISEISNHTLFSVLYVFSYFLNLENITELKYHVGSLCSDDIQIFSKLKTLRYLELSVQRKYRDLDTLLKILQVNIKNTIFKLDILVDKFEISEIQSILNFKKLKVLEVGIRSKDSNDKKLLKLLFNLNICRIDLYILEKSEYSYMNFSKKTKIYNDL</sequence>
<reference evidence="1 2" key="1">
    <citation type="submission" date="2017-12" db="EMBL/GenBank/DDBJ databases">
        <authorList>
            <person name="Pombert J.-F."/>
            <person name="Haag K.L."/>
            <person name="Ebert D."/>
        </authorList>
    </citation>
    <scope>NUCLEOTIDE SEQUENCE [LARGE SCALE GENOMIC DNA]</scope>
    <source>
        <strain evidence="1">IL-BN-2</strain>
    </source>
</reference>
<proteinExistence type="predicted"/>
<organism evidence="1 2">
    <name type="scientific">Hamiltosporidium magnivora</name>
    <dbReference type="NCBI Taxonomy" id="148818"/>
    <lineage>
        <taxon>Eukaryota</taxon>
        <taxon>Fungi</taxon>
        <taxon>Fungi incertae sedis</taxon>
        <taxon>Microsporidia</taxon>
        <taxon>Dubosqiidae</taxon>
        <taxon>Hamiltosporidium</taxon>
    </lineage>
</organism>
<name>A0A4Q9L502_9MICR</name>
<evidence type="ECO:0000313" key="2">
    <source>
        <dbReference type="Proteomes" id="UP000293045"/>
    </source>
</evidence>